<feature type="domain" description="Tyrosine-protein kinase ephrin type A/B receptor-like" evidence="4">
    <location>
        <begin position="144"/>
        <end position="186"/>
    </location>
</feature>
<gene>
    <name evidence="5" type="ORF">CCMP2556_LOCUS23917</name>
</gene>
<dbReference type="SUPFAM" id="SSF57184">
    <property type="entry name" value="Growth factor receptor domain"/>
    <property type="match status" value="2"/>
</dbReference>
<dbReference type="InterPro" id="IPR009030">
    <property type="entry name" value="Growth_fac_rcpt_cys_sf"/>
</dbReference>
<reference evidence="5 6" key="1">
    <citation type="submission" date="2024-02" db="EMBL/GenBank/DDBJ databases">
        <authorList>
            <person name="Chen Y."/>
            <person name="Shah S."/>
            <person name="Dougan E. K."/>
            <person name="Thang M."/>
            <person name="Chan C."/>
        </authorList>
    </citation>
    <scope>NUCLEOTIDE SEQUENCE [LARGE SCALE GENOMIC DNA]</scope>
</reference>
<feature type="transmembrane region" description="Helical" evidence="3">
    <location>
        <begin position="976"/>
        <end position="998"/>
    </location>
</feature>
<evidence type="ECO:0000313" key="5">
    <source>
        <dbReference type="EMBL" id="CAK9045910.1"/>
    </source>
</evidence>
<feature type="coiled-coil region" evidence="1">
    <location>
        <begin position="285"/>
        <end position="312"/>
    </location>
</feature>
<dbReference type="Pfam" id="PF07699">
    <property type="entry name" value="Ephrin_rec_like"/>
    <property type="match status" value="2"/>
</dbReference>
<evidence type="ECO:0000313" key="6">
    <source>
        <dbReference type="Proteomes" id="UP001642484"/>
    </source>
</evidence>
<comment type="caution">
    <text evidence="5">The sequence shown here is derived from an EMBL/GenBank/DDBJ whole genome shotgun (WGS) entry which is preliminary data.</text>
</comment>
<feature type="non-terminal residue" evidence="5">
    <location>
        <position position="1"/>
    </location>
</feature>
<keyword evidence="6" id="KW-1185">Reference proteome</keyword>
<proteinExistence type="predicted"/>
<evidence type="ECO:0000256" key="2">
    <source>
        <dbReference type="SAM" id="MobiDB-lite"/>
    </source>
</evidence>
<dbReference type="PANTHER" id="PTHR11319:SF35">
    <property type="entry name" value="OUTER MEMBRANE PROTEIN PMPC-RELATED"/>
    <property type="match status" value="1"/>
</dbReference>
<evidence type="ECO:0000259" key="4">
    <source>
        <dbReference type="Pfam" id="PF07699"/>
    </source>
</evidence>
<keyword evidence="3" id="KW-0812">Transmembrane</keyword>
<organism evidence="5 6">
    <name type="scientific">Durusdinium trenchii</name>
    <dbReference type="NCBI Taxonomy" id="1381693"/>
    <lineage>
        <taxon>Eukaryota</taxon>
        <taxon>Sar</taxon>
        <taxon>Alveolata</taxon>
        <taxon>Dinophyceae</taxon>
        <taxon>Suessiales</taxon>
        <taxon>Symbiodiniaceae</taxon>
        <taxon>Durusdinium</taxon>
    </lineage>
</organism>
<dbReference type="Proteomes" id="UP001642484">
    <property type="component" value="Unassembled WGS sequence"/>
</dbReference>
<protein>
    <recommendedName>
        <fullName evidence="4">Tyrosine-protein kinase ephrin type A/B receptor-like domain-containing protein</fullName>
    </recommendedName>
</protein>
<feature type="transmembrane region" description="Helical" evidence="3">
    <location>
        <begin position="1055"/>
        <end position="1072"/>
    </location>
</feature>
<sequence>GVGVAIGDEMLVSKNDCSHVVDFAFAELNNSVMLQEGLRSLRMHLGRLSLKAEPGTYNLCWCPKSAGCNLNSFRAPAGSLQVHCPPGTYFMRRSVRCAECQQGYYCTGGYMDDATRLPCSVGRTTQAKGATLSNQCVCDLGYGLEVQTCTECVEGFYKATRGNDPCSSCPENYTTNAAGSFSPDSCIEVNMDTTFGASETQNSSRDGSTNNSVPAVALGISFEVLDGSPVDKDQFSEVLRQVFSGMKRIDTSRIAVRFAAATLRRLSSTMTVIVTMNYRTAEEAQEALDMDVNEVSSQIQEAAQESMALEVQPTVSEPEVESVEVRCEGNRAIPPGVVALTSDDCKCGPGFGLKDGECLACQPGEWKSTIEDNTCHDCDSQKSTTATGATSLAECKCKAGSYQSKSDESVCLPCKEGYFCDGSGQHSRCPENMTTDQTNAKTSTDCVCNKGYQNLQGFCSPCPSGRYKSNSGNGSCSSVCPINADSSPGSTAESDCQCRMGFHKKTEVGQDTFECASCFDYVGVMCPGGETNPVAKQGYFQTGPTMAVECRVRMMDEAETFSVCHGNNTCALGSAGWLCGECDAQFARDQPLQQCEPCWTQMSQVALISNVLLHLVQTSSVGFVLASLAASSAVTGVEPFSTSLIRIFTHWVEACSVVGDFGLEKLPAFTWSQEALQADPNATSGSDGPKTYLWPPVLTEAMDTLLSVANIMPKLSIDFALHCFGAEVLPKQSMFVAAVYYFLLPFFVMGSTLLVCLAAVLVVVPLAKKLAGHQFNENFNKKKRLVNQIKEIKQQREKHGQTVSLASPQEKAVNAIRPSLSEPYYEAADSAFQSSLLEFSLSDLKMILQYLVEKQQLQNDQDVGSKRPASVGAGDTISPGGSSDDPDEKDLEKYEKYDFGLFPPSTTARDVWRYSFPVMWVCLVRVWPEILSSCLKLIWCSPVPEYNKAEDEPIIVQRLMMHPDIRCWEGDHLPSAALSAAGLVLWCAGIPCSLYWVIQNLEDRYSMDSSRRYGNVIHGLDPSFWWWDIIVKRFDTLLMLLVNSTSIADDARAKLLLFPILSGMQLALMAWFKPYTKSRSNILNYLEFGLLLVRFVLFSTIALIIIIYPSAAFAWFLGGSLLFIMACTLMLFGIHFLKQFLKEEIDKIEEQPEDPKPDENKPRARSCRERAINMAGRRRVS</sequence>
<dbReference type="EMBL" id="CAXAMN010015502">
    <property type="protein sequence ID" value="CAK9045910.1"/>
    <property type="molecule type" value="Genomic_DNA"/>
</dbReference>
<feature type="compositionally biased region" description="Basic and acidic residues" evidence="2">
    <location>
        <begin position="1148"/>
        <end position="1171"/>
    </location>
</feature>
<dbReference type="PANTHER" id="PTHR11319">
    <property type="entry name" value="G PROTEIN-COUPLED RECEPTOR-RELATED"/>
    <property type="match status" value="1"/>
</dbReference>
<name>A0ABP0M346_9DINO</name>
<evidence type="ECO:0000256" key="3">
    <source>
        <dbReference type="SAM" id="Phobius"/>
    </source>
</evidence>
<evidence type="ECO:0000256" key="1">
    <source>
        <dbReference type="SAM" id="Coils"/>
    </source>
</evidence>
<feature type="transmembrane region" description="Helical" evidence="3">
    <location>
        <begin position="739"/>
        <end position="764"/>
    </location>
</feature>
<accession>A0ABP0M346</accession>
<dbReference type="InterPro" id="IPR011641">
    <property type="entry name" value="Tyr-kin_ephrin_A/B_rcpt-like"/>
</dbReference>
<feature type="transmembrane region" description="Helical" evidence="3">
    <location>
        <begin position="1114"/>
        <end position="1137"/>
    </location>
</feature>
<dbReference type="SMART" id="SM01411">
    <property type="entry name" value="Ephrin_rec_like"/>
    <property type="match status" value="5"/>
</dbReference>
<feature type="region of interest" description="Disordered" evidence="2">
    <location>
        <begin position="1148"/>
        <end position="1181"/>
    </location>
</feature>
<keyword evidence="3" id="KW-1133">Transmembrane helix</keyword>
<dbReference type="Gene3D" id="2.10.50.10">
    <property type="entry name" value="Tumor Necrosis Factor Receptor, subunit A, domain 2"/>
    <property type="match status" value="3"/>
</dbReference>
<feature type="transmembrane region" description="Helical" evidence="3">
    <location>
        <begin position="1084"/>
        <end position="1108"/>
    </location>
</feature>
<keyword evidence="1" id="KW-0175">Coiled coil</keyword>
<keyword evidence="3" id="KW-0472">Membrane</keyword>
<feature type="domain" description="Tyrosine-protein kinase ephrin type A/B receptor-like" evidence="4">
    <location>
        <begin position="454"/>
        <end position="496"/>
    </location>
</feature>
<feature type="region of interest" description="Disordered" evidence="2">
    <location>
        <begin position="859"/>
        <end position="889"/>
    </location>
</feature>